<accession>A0AAW0REC3</accession>
<evidence type="ECO:0000313" key="1">
    <source>
        <dbReference type="EMBL" id="KAK8133287.1"/>
    </source>
</evidence>
<sequence length="229" mass="24869">MAIEDAVCEWLEYLEDSCSFGLCPVHPIANPFQHLDSHGAISGDGDVHGVGKLLGTDQQDARPERLHHEQPPLAEALLAVELGAQRLPHRLVQRVPVAVDAAEDVVDDEGRLAAADVRHGRLVVPGLADPHVLAVQPDQRDAAADRVDVYPRVQLADGRVGHLQVGVGGRRLRRRLFRSGVGVYRELVGRGPGRHFGFQILEVVFAYGVSGGRHDDPVRFAGEHWTTGG</sequence>
<dbReference type="Proteomes" id="UP001392437">
    <property type="component" value="Unassembled WGS sequence"/>
</dbReference>
<name>A0AAW0REC3_9PEZI</name>
<reference evidence="1 2" key="1">
    <citation type="submission" date="2023-01" db="EMBL/GenBank/DDBJ databases">
        <title>Analysis of 21 Apiospora genomes using comparative genomics revels a genus with tremendous synthesis potential of carbohydrate active enzymes and secondary metabolites.</title>
        <authorList>
            <person name="Sorensen T."/>
        </authorList>
    </citation>
    <scope>NUCLEOTIDE SEQUENCE [LARGE SCALE GENOMIC DNA]</scope>
    <source>
        <strain evidence="1 2">CBS 117206</strain>
    </source>
</reference>
<keyword evidence="2" id="KW-1185">Reference proteome</keyword>
<comment type="caution">
    <text evidence="1">The sequence shown here is derived from an EMBL/GenBank/DDBJ whole genome shotgun (WGS) entry which is preliminary data.</text>
</comment>
<dbReference type="AlphaFoldDB" id="A0AAW0REC3"/>
<organism evidence="1 2">
    <name type="scientific">Apiospora kogelbergensis</name>
    <dbReference type="NCBI Taxonomy" id="1337665"/>
    <lineage>
        <taxon>Eukaryota</taxon>
        <taxon>Fungi</taxon>
        <taxon>Dikarya</taxon>
        <taxon>Ascomycota</taxon>
        <taxon>Pezizomycotina</taxon>
        <taxon>Sordariomycetes</taxon>
        <taxon>Xylariomycetidae</taxon>
        <taxon>Amphisphaeriales</taxon>
        <taxon>Apiosporaceae</taxon>
        <taxon>Apiospora</taxon>
    </lineage>
</organism>
<dbReference type="EMBL" id="JAQQWP010000001">
    <property type="protein sequence ID" value="KAK8133287.1"/>
    <property type="molecule type" value="Genomic_DNA"/>
</dbReference>
<proteinExistence type="predicted"/>
<gene>
    <name evidence="1" type="ORF">PG999_001460</name>
</gene>
<evidence type="ECO:0000313" key="2">
    <source>
        <dbReference type="Proteomes" id="UP001392437"/>
    </source>
</evidence>
<protein>
    <submittedName>
        <fullName evidence="1">Uncharacterized protein</fullName>
    </submittedName>
</protein>